<dbReference type="Proteomes" id="UP000198661">
    <property type="component" value="Unassembled WGS sequence"/>
</dbReference>
<dbReference type="PIRSF" id="PIRSF006171">
    <property type="entry name" value="RR_citrat_malat"/>
    <property type="match status" value="1"/>
</dbReference>
<protein>
    <recommendedName>
        <fullName evidence="9">Transcriptional regulatory protein</fullName>
    </recommendedName>
</protein>
<evidence type="ECO:0000259" key="12">
    <source>
        <dbReference type="PROSITE" id="PS50110"/>
    </source>
</evidence>
<keyword evidence="14" id="KW-1185">Reference proteome</keyword>
<dbReference type="InterPro" id="IPR011006">
    <property type="entry name" value="CheY-like_superfamily"/>
</dbReference>
<evidence type="ECO:0000256" key="1">
    <source>
        <dbReference type="ARBA" id="ARBA00004496"/>
    </source>
</evidence>
<accession>A0A1I2NTN0</accession>
<evidence type="ECO:0000256" key="2">
    <source>
        <dbReference type="ARBA" id="ARBA00022490"/>
    </source>
</evidence>
<dbReference type="PANTHER" id="PTHR45526:SF6">
    <property type="entry name" value="TRANSCRIPTIONAL REGULATORY PROTEIN CITT"/>
    <property type="match status" value="1"/>
</dbReference>
<evidence type="ECO:0000256" key="6">
    <source>
        <dbReference type="ARBA" id="ARBA00023125"/>
    </source>
</evidence>
<dbReference type="GO" id="GO:0000156">
    <property type="term" value="F:phosphorelay response regulator activity"/>
    <property type="evidence" value="ECO:0007669"/>
    <property type="project" value="TreeGrafter"/>
</dbReference>
<dbReference type="InterPro" id="IPR001789">
    <property type="entry name" value="Sig_transdc_resp-reg_receiver"/>
</dbReference>
<dbReference type="SMART" id="SM00448">
    <property type="entry name" value="REC"/>
    <property type="match status" value="1"/>
</dbReference>
<keyword evidence="4 9" id="KW-0902">Two-component regulatory system</keyword>
<dbReference type="GO" id="GO:0003677">
    <property type="term" value="F:DNA binding"/>
    <property type="evidence" value="ECO:0007669"/>
    <property type="project" value="UniProtKB-KW"/>
</dbReference>
<name>A0A1I2NTN0_9BACL</name>
<dbReference type="Pfam" id="PF00072">
    <property type="entry name" value="Response_reg"/>
    <property type="match status" value="1"/>
</dbReference>
<dbReference type="Pfam" id="PF20714">
    <property type="entry name" value="HTH_64"/>
    <property type="match status" value="1"/>
</dbReference>
<keyword evidence="11" id="KW-0175">Coiled coil</keyword>
<dbReference type="InterPro" id="IPR051271">
    <property type="entry name" value="2C-system_Tx_regulators"/>
</dbReference>
<evidence type="ECO:0000256" key="7">
    <source>
        <dbReference type="ARBA" id="ARBA00023159"/>
    </source>
</evidence>
<dbReference type="CDD" id="cd19925">
    <property type="entry name" value="REC_citrate_TCS"/>
    <property type="match status" value="1"/>
</dbReference>
<dbReference type="GO" id="GO:0005737">
    <property type="term" value="C:cytoplasm"/>
    <property type="evidence" value="ECO:0007669"/>
    <property type="project" value="UniProtKB-SubCell"/>
</dbReference>
<evidence type="ECO:0000256" key="9">
    <source>
        <dbReference type="PIRNR" id="PIRNR006171"/>
    </source>
</evidence>
<keyword evidence="7 9" id="KW-0010">Activator</keyword>
<evidence type="ECO:0000313" key="13">
    <source>
        <dbReference type="EMBL" id="SFG07088.1"/>
    </source>
</evidence>
<evidence type="ECO:0000313" key="14">
    <source>
        <dbReference type="Proteomes" id="UP000198661"/>
    </source>
</evidence>
<dbReference type="GO" id="GO:0003700">
    <property type="term" value="F:DNA-binding transcription factor activity"/>
    <property type="evidence" value="ECO:0007669"/>
    <property type="project" value="InterPro"/>
</dbReference>
<keyword evidence="8 9" id="KW-0804">Transcription</keyword>
<dbReference type="InterPro" id="IPR024187">
    <property type="entry name" value="Sig_transdc_resp-reg_cit/mal"/>
</dbReference>
<dbReference type="SUPFAM" id="SSF52172">
    <property type="entry name" value="CheY-like"/>
    <property type="match status" value="1"/>
</dbReference>
<keyword evidence="6 9" id="KW-0238">DNA-binding</keyword>
<evidence type="ECO:0000256" key="3">
    <source>
        <dbReference type="ARBA" id="ARBA00022553"/>
    </source>
</evidence>
<organism evidence="13 14">
    <name type="scientific">Planifilum fulgidum</name>
    <dbReference type="NCBI Taxonomy" id="201973"/>
    <lineage>
        <taxon>Bacteria</taxon>
        <taxon>Bacillati</taxon>
        <taxon>Bacillota</taxon>
        <taxon>Bacilli</taxon>
        <taxon>Bacillales</taxon>
        <taxon>Thermoactinomycetaceae</taxon>
        <taxon>Planifilum</taxon>
    </lineage>
</organism>
<evidence type="ECO:0000256" key="4">
    <source>
        <dbReference type="ARBA" id="ARBA00023012"/>
    </source>
</evidence>
<dbReference type="EMBL" id="FOOK01000014">
    <property type="protein sequence ID" value="SFG07088.1"/>
    <property type="molecule type" value="Genomic_DNA"/>
</dbReference>
<dbReference type="RefSeq" id="WP_092038297.1">
    <property type="nucleotide sequence ID" value="NZ_FOOK01000014.1"/>
</dbReference>
<evidence type="ECO:0000256" key="10">
    <source>
        <dbReference type="PROSITE-ProRule" id="PRU00169"/>
    </source>
</evidence>
<dbReference type="STRING" id="201973.SAMN04488025_11462"/>
<evidence type="ECO:0000256" key="8">
    <source>
        <dbReference type="ARBA" id="ARBA00023163"/>
    </source>
</evidence>
<evidence type="ECO:0000256" key="11">
    <source>
        <dbReference type="SAM" id="Coils"/>
    </source>
</evidence>
<feature type="modified residue" description="4-aspartylphosphate" evidence="10">
    <location>
        <position position="58"/>
    </location>
</feature>
<sequence length="241" mass="26822">MTDKPIEVLIVEDDPRIAEINRRFTEKEEGFSVVGIARTGEEAVTWLEVVEPRLVLLDIYLPDMRGTELVRRIRGEGKDTDIIMITAAGETEIVQEAIRGGVVDFIVKPIQMERFLKTLQNYRRRLERLKASGTMTQQEIDRLWNPGTADTASRWAGVREVPKGIDPLTLEKVVSVLRASPPPGMTAEETGQAIGASRSTARRYLEYLVSVGEAVADVSYGSVGRPERRYVLKSAGKGVPK</sequence>
<evidence type="ECO:0000256" key="5">
    <source>
        <dbReference type="ARBA" id="ARBA00023015"/>
    </source>
</evidence>
<comment type="subcellular location">
    <subcellularLocation>
        <location evidence="1 9">Cytoplasm</location>
    </subcellularLocation>
</comment>
<feature type="domain" description="Response regulatory" evidence="12">
    <location>
        <begin position="7"/>
        <end position="123"/>
    </location>
</feature>
<dbReference type="AlphaFoldDB" id="A0A1I2NTN0"/>
<dbReference type="PANTHER" id="PTHR45526">
    <property type="entry name" value="TRANSCRIPTIONAL REGULATORY PROTEIN DPIA"/>
    <property type="match status" value="1"/>
</dbReference>
<dbReference type="Gene3D" id="3.40.50.2300">
    <property type="match status" value="1"/>
</dbReference>
<dbReference type="OrthoDB" id="9759232at2"/>
<keyword evidence="3 10" id="KW-0597">Phosphoprotein</keyword>
<dbReference type="InterPro" id="IPR048714">
    <property type="entry name" value="DpiA-like_HTH"/>
</dbReference>
<proteinExistence type="predicted"/>
<reference evidence="13 14" key="1">
    <citation type="submission" date="2016-10" db="EMBL/GenBank/DDBJ databases">
        <authorList>
            <person name="de Groot N.N."/>
        </authorList>
    </citation>
    <scope>NUCLEOTIDE SEQUENCE [LARGE SCALE GENOMIC DNA]</scope>
    <source>
        <strain evidence="13 14">DSM 44945</strain>
    </source>
</reference>
<dbReference type="PROSITE" id="PS50110">
    <property type="entry name" value="RESPONSE_REGULATORY"/>
    <property type="match status" value="1"/>
</dbReference>
<keyword evidence="5 9" id="KW-0805">Transcription regulation</keyword>
<feature type="coiled-coil region" evidence="11">
    <location>
        <begin position="112"/>
        <end position="139"/>
    </location>
</feature>
<keyword evidence="2 9" id="KW-0963">Cytoplasm</keyword>
<gene>
    <name evidence="13" type="ORF">SAMN04488025_11462</name>
</gene>